<evidence type="ECO:0000259" key="2">
    <source>
        <dbReference type="PROSITE" id="PS51352"/>
    </source>
</evidence>
<feature type="chain" id="PRO_5046756302" evidence="1">
    <location>
        <begin position="23"/>
        <end position="172"/>
    </location>
</feature>
<dbReference type="Pfam" id="PF00578">
    <property type="entry name" value="AhpC-TSA"/>
    <property type="match status" value="1"/>
</dbReference>
<dbReference type="Proteomes" id="UP001620597">
    <property type="component" value="Unassembled WGS sequence"/>
</dbReference>
<reference evidence="3 4" key="1">
    <citation type="submission" date="2024-03" db="EMBL/GenBank/DDBJ databases">
        <title>High-quality draft genome sequence of Oceanobacter sp. wDCs-4.</title>
        <authorList>
            <person name="Dong C."/>
        </authorList>
    </citation>
    <scope>NUCLEOTIDE SEQUENCE [LARGE SCALE GENOMIC DNA]</scope>
    <source>
        <strain evidence="4">wDCs-4</strain>
    </source>
</reference>
<dbReference type="InterPro" id="IPR000866">
    <property type="entry name" value="AhpC/TSA"/>
</dbReference>
<feature type="signal peptide" evidence="1">
    <location>
        <begin position="1"/>
        <end position="22"/>
    </location>
</feature>
<accession>A0ABW8NKY5</accession>
<dbReference type="SUPFAM" id="SSF52833">
    <property type="entry name" value="Thioredoxin-like"/>
    <property type="match status" value="1"/>
</dbReference>
<dbReference type="RefSeq" id="WP_416206661.1">
    <property type="nucleotide sequence ID" value="NZ_JBBKTX010000018.1"/>
</dbReference>
<dbReference type="Gene3D" id="3.40.30.10">
    <property type="entry name" value="Glutaredoxin"/>
    <property type="match status" value="1"/>
</dbReference>
<keyword evidence="1" id="KW-0732">Signal</keyword>
<protein>
    <submittedName>
        <fullName evidence="3">Redoxin domain-containing protein</fullName>
    </submittedName>
</protein>
<dbReference type="InterPro" id="IPR036249">
    <property type="entry name" value="Thioredoxin-like_sf"/>
</dbReference>
<evidence type="ECO:0000313" key="3">
    <source>
        <dbReference type="EMBL" id="MFK4753643.1"/>
    </source>
</evidence>
<dbReference type="PROSITE" id="PS51352">
    <property type="entry name" value="THIOREDOXIN_2"/>
    <property type="match status" value="1"/>
</dbReference>
<proteinExistence type="predicted"/>
<comment type="caution">
    <text evidence="3">The sequence shown here is derived from an EMBL/GenBank/DDBJ whole genome shotgun (WGS) entry which is preliminary data.</text>
</comment>
<dbReference type="EMBL" id="JBBKTX010000018">
    <property type="protein sequence ID" value="MFK4753643.1"/>
    <property type="molecule type" value="Genomic_DNA"/>
</dbReference>
<evidence type="ECO:0000313" key="4">
    <source>
        <dbReference type="Proteomes" id="UP001620597"/>
    </source>
</evidence>
<sequence length="172" mass="19150">MEHSSRILLLVLAALIASFSVADTASSKLSIGDTLAELALPPVMGGYAKSLNEQRGKPVMLIWVGACHQCQEALEQYEQLARQYSKNGLVTWVIWDTDDRLVKDAPHTSLPLLAYNQKLTRAWQINPLPAVMLVSPDGTLDYLYAGSLFRNMEFTRRALSHWLSGDGVVHQR</sequence>
<keyword evidence="4" id="KW-1185">Reference proteome</keyword>
<organism evidence="3 4">
    <name type="scientific">Oceanobacter antarcticus</name>
    <dbReference type="NCBI Taxonomy" id="3133425"/>
    <lineage>
        <taxon>Bacteria</taxon>
        <taxon>Pseudomonadati</taxon>
        <taxon>Pseudomonadota</taxon>
        <taxon>Gammaproteobacteria</taxon>
        <taxon>Oceanospirillales</taxon>
        <taxon>Oceanospirillaceae</taxon>
        <taxon>Oceanobacter</taxon>
    </lineage>
</organism>
<gene>
    <name evidence="3" type="ORF">WG929_14600</name>
</gene>
<dbReference type="InterPro" id="IPR013766">
    <property type="entry name" value="Thioredoxin_domain"/>
</dbReference>
<evidence type="ECO:0000256" key="1">
    <source>
        <dbReference type="SAM" id="SignalP"/>
    </source>
</evidence>
<name>A0ABW8NKY5_9GAMM</name>
<feature type="domain" description="Thioredoxin" evidence="2">
    <location>
        <begin position="29"/>
        <end position="164"/>
    </location>
</feature>